<dbReference type="GO" id="GO:0005886">
    <property type="term" value="C:plasma membrane"/>
    <property type="evidence" value="ECO:0007669"/>
    <property type="project" value="UniProtKB-SubCell"/>
</dbReference>
<dbReference type="InterPro" id="IPR003591">
    <property type="entry name" value="Leu-rich_rpt_typical-subtyp"/>
</dbReference>
<evidence type="ECO:0000256" key="9">
    <source>
        <dbReference type="ARBA" id="ARBA00023136"/>
    </source>
</evidence>
<keyword evidence="11" id="KW-0325">Glycoprotein</keyword>
<evidence type="ECO:0000256" key="13">
    <source>
        <dbReference type="SAM" id="SignalP"/>
    </source>
</evidence>
<dbReference type="FunFam" id="3.80.10.10:FF:000213">
    <property type="entry name" value="Tyrosine-sulfated glycopeptide receptor 1"/>
    <property type="match status" value="1"/>
</dbReference>
<dbReference type="SMART" id="SM00369">
    <property type="entry name" value="LRR_TYP"/>
    <property type="match status" value="11"/>
</dbReference>
<evidence type="ECO:0000256" key="5">
    <source>
        <dbReference type="ARBA" id="ARBA00022692"/>
    </source>
</evidence>
<accession>A0AAV5HM65</accession>
<dbReference type="PANTHER" id="PTHR48063:SF112">
    <property type="entry name" value="RECEPTOR LIKE PROTEIN 30-LIKE"/>
    <property type="match status" value="1"/>
</dbReference>
<evidence type="ECO:0000259" key="14">
    <source>
        <dbReference type="Pfam" id="PF08263"/>
    </source>
</evidence>
<evidence type="ECO:0000256" key="11">
    <source>
        <dbReference type="ARBA" id="ARBA00023180"/>
    </source>
</evidence>
<dbReference type="FunFam" id="3.80.10.10:FF:000383">
    <property type="entry name" value="Leucine-rich repeat receptor protein kinase EMS1"/>
    <property type="match status" value="1"/>
</dbReference>
<comment type="caution">
    <text evidence="16">The sequence shown here is derived from an EMBL/GenBank/DDBJ whole genome shotgun (WGS) entry which is preliminary data.</text>
</comment>
<evidence type="ECO:0000256" key="3">
    <source>
        <dbReference type="ARBA" id="ARBA00022475"/>
    </source>
</evidence>
<dbReference type="EMBL" id="BPVZ01000001">
    <property type="protein sequence ID" value="GKU86848.1"/>
    <property type="molecule type" value="Genomic_DNA"/>
</dbReference>
<feature type="transmembrane region" description="Helical" evidence="12">
    <location>
        <begin position="861"/>
        <end position="879"/>
    </location>
</feature>
<evidence type="ECO:0000313" key="16">
    <source>
        <dbReference type="EMBL" id="GKU86848.1"/>
    </source>
</evidence>
<dbReference type="InterPro" id="IPR032675">
    <property type="entry name" value="LRR_dom_sf"/>
</dbReference>
<dbReference type="SUPFAM" id="SSF52047">
    <property type="entry name" value="RNI-like"/>
    <property type="match status" value="1"/>
</dbReference>
<evidence type="ECO:0000256" key="1">
    <source>
        <dbReference type="ARBA" id="ARBA00004251"/>
    </source>
</evidence>
<keyword evidence="7" id="KW-0677">Repeat</keyword>
<feature type="chain" id="PRO_5043652337" description="Leucine-rich repeat-containing N-terminal plant-type domain-containing protein" evidence="13">
    <location>
        <begin position="21"/>
        <end position="880"/>
    </location>
</feature>
<feature type="domain" description="Leucine-rich repeat-containing N-terminal plant-type" evidence="14">
    <location>
        <begin position="35"/>
        <end position="71"/>
    </location>
</feature>
<dbReference type="Pfam" id="PF13855">
    <property type="entry name" value="LRR_8"/>
    <property type="match status" value="1"/>
</dbReference>
<dbReference type="SUPFAM" id="SSF52058">
    <property type="entry name" value="L domain-like"/>
    <property type="match status" value="1"/>
</dbReference>
<dbReference type="AlphaFoldDB" id="A0AAV5HM65"/>
<dbReference type="SMART" id="SM00365">
    <property type="entry name" value="LRR_SD22"/>
    <property type="match status" value="7"/>
</dbReference>
<dbReference type="Gene3D" id="3.80.10.10">
    <property type="entry name" value="Ribonuclease Inhibitor"/>
    <property type="match status" value="5"/>
</dbReference>
<dbReference type="InterPro" id="IPR001611">
    <property type="entry name" value="Leu-rich_rpt"/>
</dbReference>
<evidence type="ECO:0000313" key="17">
    <source>
        <dbReference type="Proteomes" id="UP001054252"/>
    </source>
</evidence>
<dbReference type="Pfam" id="PF23598">
    <property type="entry name" value="LRR_14"/>
    <property type="match status" value="1"/>
</dbReference>
<keyword evidence="10" id="KW-0675">Receptor</keyword>
<dbReference type="Pfam" id="PF00560">
    <property type="entry name" value="LRR_1"/>
    <property type="match status" value="6"/>
</dbReference>
<keyword evidence="6 13" id="KW-0732">Signal</keyword>
<reference evidence="16 17" key="1">
    <citation type="journal article" date="2021" name="Commun. Biol.">
        <title>The genome of Shorea leprosula (Dipterocarpaceae) highlights the ecological relevance of drought in aseasonal tropical rainforests.</title>
        <authorList>
            <person name="Ng K.K.S."/>
            <person name="Kobayashi M.J."/>
            <person name="Fawcett J.A."/>
            <person name="Hatakeyama M."/>
            <person name="Paape T."/>
            <person name="Ng C.H."/>
            <person name="Ang C.C."/>
            <person name="Tnah L.H."/>
            <person name="Lee C.T."/>
            <person name="Nishiyama T."/>
            <person name="Sese J."/>
            <person name="O'Brien M.J."/>
            <person name="Copetti D."/>
            <person name="Mohd Noor M.I."/>
            <person name="Ong R.C."/>
            <person name="Putra M."/>
            <person name="Sireger I.Z."/>
            <person name="Indrioko S."/>
            <person name="Kosugi Y."/>
            <person name="Izuno A."/>
            <person name="Isagi Y."/>
            <person name="Lee S.L."/>
            <person name="Shimizu K.K."/>
        </authorList>
    </citation>
    <scope>NUCLEOTIDE SEQUENCE [LARGE SCALE GENOMIC DNA]</scope>
    <source>
        <strain evidence="16">214</strain>
    </source>
</reference>
<dbReference type="InterPro" id="IPR046956">
    <property type="entry name" value="RLP23-like"/>
</dbReference>
<name>A0AAV5HM65_9ROSI</name>
<evidence type="ECO:0000256" key="2">
    <source>
        <dbReference type="ARBA" id="ARBA00009592"/>
    </source>
</evidence>
<keyword evidence="3" id="KW-1003">Cell membrane</keyword>
<evidence type="ECO:0000256" key="4">
    <source>
        <dbReference type="ARBA" id="ARBA00022614"/>
    </source>
</evidence>
<organism evidence="16 17">
    <name type="scientific">Rubroshorea leprosula</name>
    <dbReference type="NCBI Taxonomy" id="152421"/>
    <lineage>
        <taxon>Eukaryota</taxon>
        <taxon>Viridiplantae</taxon>
        <taxon>Streptophyta</taxon>
        <taxon>Embryophyta</taxon>
        <taxon>Tracheophyta</taxon>
        <taxon>Spermatophyta</taxon>
        <taxon>Magnoliopsida</taxon>
        <taxon>eudicotyledons</taxon>
        <taxon>Gunneridae</taxon>
        <taxon>Pentapetalae</taxon>
        <taxon>rosids</taxon>
        <taxon>malvids</taxon>
        <taxon>Malvales</taxon>
        <taxon>Dipterocarpaceae</taxon>
        <taxon>Rubroshorea</taxon>
    </lineage>
</organism>
<proteinExistence type="inferred from homology"/>
<feature type="domain" description="Disease resistance R13L4/SHOC-2-like LRR" evidence="15">
    <location>
        <begin position="263"/>
        <end position="469"/>
    </location>
</feature>
<dbReference type="InterPro" id="IPR055414">
    <property type="entry name" value="LRR_R13L4/SHOC2-like"/>
</dbReference>
<dbReference type="PANTHER" id="PTHR48063">
    <property type="entry name" value="LRR RECEPTOR-LIKE KINASE"/>
    <property type="match status" value="1"/>
</dbReference>
<evidence type="ECO:0000256" key="8">
    <source>
        <dbReference type="ARBA" id="ARBA00022989"/>
    </source>
</evidence>
<dbReference type="FunFam" id="3.80.10.10:FF:000041">
    <property type="entry name" value="LRR receptor-like serine/threonine-protein kinase ERECTA"/>
    <property type="match status" value="1"/>
</dbReference>
<evidence type="ECO:0008006" key="18">
    <source>
        <dbReference type="Google" id="ProtNLM"/>
    </source>
</evidence>
<evidence type="ECO:0000256" key="10">
    <source>
        <dbReference type="ARBA" id="ARBA00023170"/>
    </source>
</evidence>
<dbReference type="PRINTS" id="PR00019">
    <property type="entry name" value="LEURICHRPT"/>
</dbReference>
<keyword evidence="17" id="KW-1185">Reference proteome</keyword>
<keyword evidence="9 12" id="KW-0472">Membrane</keyword>
<sequence>MRENFHAMLILVAILFFGAAEFCFGRNTSFSCIEGEREALLKFKLCFNDLSDMLSSWKGYDCCEWRGVGCDKNSRHVVSLQLRGSVFDQPQLYLIDDVEEVVSSLLKLRYLAHLDLSGNNVNSSLVPPSFGLMKQLRYLNLSSVNFKGRIPGELGNLTRLRVLDLSDKYFEQLEVDDDIQWISRLPSLQQLDMSGVNLSRTSSNLFQVLGMLPSLSWLSLPSCSLNNSHLLSHSPPFNFTFLGNIKYLDLSQNSFQGPIPLFLQNMTSLKFLDLSNSHLSGNIFDSIGQLSKLKSLDFSDNQLSGSIPDSIGQLYKLKTLYLFGNQLSGSIPDSIGQLSKLETLSLSTNQLSGGIPNSIGQLSKLKSIELSNNQLNGMIPDSIGKLSNLEILYVQYNSLGGVISEAHFANLSKLIQLDIGLNNLSCEMKSDWRPPFNLSYISMYSCKLGTRFPEWLQFQKTTTMVDLSFTDISGPLPENIGHMMSELQELYLANNLLNGSIPKSLCNSKSLQILDLSNNMLSGNIPKSLCNSKALAVLDLSSNMLSGSIPNCWRNDQAFYFMDLSSNNLSGLFPSTIRQLSFLRALQLSNNSLHGELHVAVRNFTSLTVLDLGENKFSGNLTWIGVCEIDHHSLKVLRLRKNLFSGYIPLELCSLSQLQILDLADNNLTGKILPCFGKFPTMVNATHLNPDNDDDYYLFWTQLMQVVKGRNLEYWKKPLGLQISIDLSGNNLVGSIPEELVLLKGLHNLNLSWNHLLGEIPKNIGQMENLESLDLSQNELSGMIPNSMSSLTKLSHLNLSYNYLSGPIPTSTQLQTLEDPTIYAGNPQLCGAQLPKKCSNDSLPPKTPNSKDSNKDAFEKMWFYIFLMSGFATGFWGGVL</sequence>
<dbReference type="FunFam" id="3.80.10.10:FF:000299">
    <property type="entry name" value="Piriformospora indica-insensitive protein 2"/>
    <property type="match status" value="1"/>
</dbReference>
<feature type="signal peptide" evidence="13">
    <location>
        <begin position="1"/>
        <end position="20"/>
    </location>
</feature>
<dbReference type="InterPro" id="IPR013210">
    <property type="entry name" value="LRR_N_plant-typ"/>
</dbReference>
<dbReference type="Proteomes" id="UP001054252">
    <property type="component" value="Unassembled WGS sequence"/>
</dbReference>
<protein>
    <recommendedName>
        <fullName evidence="18">Leucine-rich repeat-containing N-terminal plant-type domain-containing protein</fullName>
    </recommendedName>
</protein>
<evidence type="ECO:0000256" key="7">
    <source>
        <dbReference type="ARBA" id="ARBA00022737"/>
    </source>
</evidence>
<dbReference type="PROSITE" id="PS51450">
    <property type="entry name" value="LRR"/>
    <property type="match status" value="1"/>
</dbReference>
<keyword evidence="8 12" id="KW-1133">Transmembrane helix</keyword>
<keyword evidence="5 12" id="KW-0812">Transmembrane</keyword>
<evidence type="ECO:0000256" key="6">
    <source>
        <dbReference type="ARBA" id="ARBA00022729"/>
    </source>
</evidence>
<keyword evidence="4" id="KW-0433">Leucine-rich repeat</keyword>
<evidence type="ECO:0000259" key="15">
    <source>
        <dbReference type="Pfam" id="PF23598"/>
    </source>
</evidence>
<gene>
    <name evidence="16" type="ORF">SLEP1_g1323</name>
</gene>
<comment type="similarity">
    <text evidence="2">Belongs to the RLP family.</text>
</comment>
<comment type="subcellular location">
    <subcellularLocation>
        <location evidence="1">Cell membrane</location>
        <topology evidence="1">Single-pass type I membrane protein</topology>
    </subcellularLocation>
</comment>
<dbReference type="Pfam" id="PF08263">
    <property type="entry name" value="LRRNT_2"/>
    <property type="match status" value="1"/>
</dbReference>
<evidence type="ECO:0000256" key="12">
    <source>
        <dbReference type="SAM" id="Phobius"/>
    </source>
</evidence>